<keyword evidence="1" id="KW-1133">Transmembrane helix</keyword>
<dbReference type="Proteomes" id="UP001595075">
    <property type="component" value="Unassembled WGS sequence"/>
</dbReference>
<evidence type="ECO:0000313" key="3">
    <source>
        <dbReference type="Proteomes" id="UP001595075"/>
    </source>
</evidence>
<proteinExistence type="predicted"/>
<feature type="transmembrane region" description="Helical" evidence="1">
    <location>
        <begin position="47"/>
        <end position="71"/>
    </location>
</feature>
<organism evidence="2 3">
    <name type="scientific">Oculimacula yallundae</name>
    <dbReference type="NCBI Taxonomy" id="86028"/>
    <lineage>
        <taxon>Eukaryota</taxon>
        <taxon>Fungi</taxon>
        <taxon>Dikarya</taxon>
        <taxon>Ascomycota</taxon>
        <taxon>Pezizomycotina</taxon>
        <taxon>Leotiomycetes</taxon>
        <taxon>Helotiales</taxon>
        <taxon>Ploettnerulaceae</taxon>
        <taxon>Oculimacula</taxon>
    </lineage>
</organism>
<keyword evidence="3" id="KW-1185">Reference proteome</keyword>
<accession>A0ABR4CHQ7</accession>
<protein>
    <submittedName>
        <fullName evidence="2">Uncharacterized protein</fullName>
    </submittedName>
</protein>
<comment type="caution">
    <text evidence="2">The sequence shown here is derived from an EMBL/GenBank/DDBJ whole genome shotgun (WGS) entry which is preliminary data.</text>
</comment>
<gene>
    <name evidence="2" type="ORF">VTL71DRAFT_14183</name>
</gene>
<evidence type="ECO:0000256" key="1">
    <source>
        <dbReference type="SAM" id="Phobius"/>
    </source>
</evidence>
<sequence>MSSDSSPISRIHHPGPGVPIVDIVRSSGLATEGIPSAGFHLRHIFSIYYFGLIISAFLSIPLLYISISLFWTSSSSTKTNHNSGQ</sequence>
<dbReference type="EMBL" id="JAZHXI010000007">
    <property type="protein sequence ID" value="KAL2069504.1"/>
    <property type="molecule type" value="Genomic_DNA"/>
</dbReference>
<name>A0ABR4CHQ7_9HELO</name>
<evidence type="ECO:0000313" key="2">
    <source>
        <dbReference type="EMBL" id="KAL2069504.1"/>
    </source>
</evidence>
<keyword evidence="1" id="KW-0472">Membrane</keyword>
<keyword evidence="1" id="KW-0812">Transmembrane</keyword>
<reference evidence="2 3" key="1">
    <citation type="journal article" date="2024" name="Commun. Biol.">
        <title>Comparative genomic analysis of thermophilic fungi reveals convergent evolutionary adaptations and gene losses.</title>
        <authorList>
            <person name="Steindorff A.S."/>
            <person name="Aguilar-Pontes M.V."/>
            <person name="Robinson A.J."/>
            <person name="Andreopoulos B."/>
            <person name="LaButti K."/>
            <person name="Kuo A."/>
            <person name="Mondo S."/>
            <person name="Riley R."/>
            <person name="Otillar R."/>
            <person name="Haridas S."/>
            <person name="Lipzen A."/>
            <person name="Grimwood J."/>
            <person name="Schmutz J."/>
            <person name="Clum A."/>
            <person name="Reid I.D."/>
            <person name="Moisan M.C."/>
            <person name="Butler G."/>
            <person name="Nguyen T.T.M."/>
            <person name="Dewar K."/>
            <person name="Conant G."/>
            <person name="Drula E."/>
            <person name="Henrissat B."/>
            <person name="Hansel C."/>
            <person name="Singer S."/>
            <person name="Hutchinson M.I."/>
            <person name="de Vries R.P."/>
            <person name="Natvig D.O."/>
            <person name="Powell A.J."/>
            <person name="Tsang A."/>
            <person name="Grigoriev I.V."/>
        </authorList>
    </citation>
    <scope>NUCLEOTIDE SEQUENCE [LARGE SCALE GENOMIC DNA]</scope>
    <source>
        <strain evidence="2 3">CBS 494.80</strain>
    </source>
</reference>